<proteinExistence type="predicted"/>
<organism evidence="1 2">
    <name type="scientific">Lysobacter dokdonensis DS-58</name>
    <dbReference type="NCBI Taxonomy" id="1300345"/>
    <lineage>
        <taxon>Bacteria</taxon>
        <taxon>Pseudomonadati</taxon>
        <taxon>Pseudomonadota</taxon>
        <taxon>Gammaproteobacteria</taxon>
        <taxon>Lysobacterales</taxon>
        <taxon>Lysobacteraceae</taxon>
        <taxon>Noviluteimonas</taxon>
    </lineage>
</organism>
<keyword evidence="2" id="KW-1185">Reference proteome</keyword>
<dbReference type="eggNOG" id="ENOG50336NB">
    <property type="taxonomic scope" value="Bacteria"/>
</dbReference>
<reference evidence="1 2" key="1">
    <citation type="submission" date="2014-09" db="EMBL/GenBank/DDBJ databases">
        <title>Genome sequences of Lysobacter dokdonensis DS-58.</title>
        <authorList>
            <person name="Kim J.F."/>
            <person name="Kwak M.-J."/>
        </authorList>
    </citation>
    <scope>NUCLEOTIDE SEQUENCE [LARGE SCALE GENOMIC DNA]</scope>
    <source>
        <strain evidence="1 2">DS-58</strain>
    </source>
</reference>
<gene>
    <name evidence="1" type="ORF">LF41_1754</name>
</gene>
<dbReference type="OrthoDB" id="6057563at2"/>
<sequence length="169" mass="18044">MKNIKIVLQCEGAAQVLVGDFNGELSVGEALAALGAQNIGQGDQLLFAEDRDGPVDLHTPVQTLASGKREGGAAIVRLHQGRCPRVTVNVTFNGVTQSRDFPPVTRVAHVHQWATHNVFDMSPRDAAEHVLELVGSDERPDPDTQIGTLTSGALCAVAFDLVPFKRVEG</sequence>
<dbReference type="PATRIC" id="fig|1300345.3.peg.2807"/>
<protein>
    <submittedName>
        <fullName evidence="1">Uncharacterized protein</fullName>
    </submittedName>
</protein>
<dbReference type="STRING" id="1300345.LF41_1754"/>
<dbReference type="EMBL" id="JRKJ01000023">
    <property type="protein sequence ID" value="KGQ17900.1"/>
    <property type="molecule type" value="Genomic_DNA"/>
</dbReference>
<name>A0A0A2WI11_9GAMM</name>
<accession>A0A0A2WI11</accession>
<dbReference type="RefSeq" id="WP_052116484.1">
    <property type="nucleotide sequence ID" value="NZ_JRKJ01000023.1"/>
</dbReference>
<evidence type="ECO:0000313" key="2">
    <source>
        <dbReference type="Proteomes" id="UP000030518"/>
    </source>
</evidence>
<comment type="caution">
    <text evidence="1">The sequence shown here is derived from an EMBL/GenBank/DDBJ whole genome shotgun (WGS) entry which is preliminary data.</text>
</comment>
<dbReference type="AlphaFoldDB" id="A0A0A2WI11"/>
<dbReference type="Proteomes" id="UP000030518">
    <property type="component" value="Unassembled WGS sequence"/>
</dbReference>
<evidence type="ECO:0000313" key="1">
    <source>
        <dbReference type="EMBL" id="KGQ17900.1"/>
    </source>
</evidence>